<keyword evidence="1" id="KW-0255">Endonuclease</keyword>
<gene>
    <name evidence="1" type="ORF">ACFTOW_04275</name>
</gene>
<protein>
    <submittedName>
        <fullName evidence="1">LlaJI family restriction endonuclease</fullName>
        <ecNumber evidence="1">3.1.21.-</ecNumber>
    </submittedName>
</protein>
<accession>A0ABW4EDD5</accession>
<reference evidence="2" key="1">
    <citation type="journal article" date="2019" name="Int. J. Syst. Evol. Microbiol.">
        <title>The Global Catalogue of Microorganisms (GCM) 10K type strain sequencing project: providing services to taxonomists for standard genome sequencing and annotation.</title>
        <authorList>
            <consortium name="The Broad Institute Genomics Platform"/>
            <consortium name="The Broad Institute Genome Sequencing Center for Infectious Disease"/>
            <person name="Wu L."/>
            <person name="Ma J."/>
        </authorList>
    </citation>
    <scope>NUCLEOTIDE SEQUENCE [LARGE SCALE GENOMIC DNA]</scope>
    <source>
        <strain evidence="2">CGMCC 1.12477</strain>
    </source>
</reference>
<dbReference type="Pfam" id="PF09563">
    <property type="entry name" value="RE_LlaJI"/>
    <property type="match status" value="1"/>
</dbReference>
<dbReference type="RefSeq" id="WP_379913422.1">
    <property type="nucleotide sequence ID" value="NZ_JBHUDD010000035.1"/>
</dbReference>
<evidence type="ECO:0000313" key="1">
    <source>
        <dbReference type="EMBL" id="MFD1508616.1"/>
    </source>
</evidence>
<sequence>MELFPDPEMRRTLIQNGVLTPDKNGALRVRFVGVAVAGGCSIQILPKIFSASQGSVTSTMRQVVRALRRYARWQPQHRDEAPFLDPMAAHTELNALALADWLIRDYHNVGIYRRLREREVFGGNGQVNWRRTIERTVPVLSSGRPVYVETISRSATRDHDYFVSRLHRQIVETAARTFGHLLGFGPLNLDHEPYEPFGEMPALSLCQVRVRQEMQDAFSDRAMQLLPMLLAWLVAIDKAENADLALYGTNAFYDVWEKVCAQALGNERDQWQGYIPRPTWCSTEGHEQAADTFQPDIVTRIKDGAVEHLVIADAKYYRLSMPPYLQGQPGVNDVAKQLWYERCLVGAARDRGLSRIYNFFVVPGPEREEGFWWDGQVDLPGLPETTVKVMRLSALQALVRYGDGVPHDAGHIRAVVMAA</sequence>
<keyword evidence="1" id="KW-0378">Hydrolase</keyword>
<dbReference type="Proteomes" id="UP001597186">
    <property type="component" value="Unassembled WGS sequence"/>
</dbReference>
<keyword evidence="1" id="KW-0540">Nuclease</keyword>
<evidence type="ECO:0000313" key="2">
    <source>
        <dbReference type="Proteomes" id="UP001597186"/>
    </source>
</evidence>
<comment type="caution">
    <text evidence="1">The sequence shown here is derived from an EMBL/GenBank/DDBJ whole genome shotgun (WGS) entry which is preliminary data.</text>
</comment>
<dbReference type="GO" id="GO:0016787">
    <property type="term" value="F:hydrolase activity"/>
    <property type="evidence" value="ECO:0007669"/>
    <property type="project" value="UniProtKB-KW"/>
</dbReference>
<proteinExistence type="predicted"/>
<dbReference type="EC" id="3.1.21.-" evidence="1"/>
<keyword evidence="2" id="KW-1185">Reference proteome</keyword>
<dbReference type="EMBL" id="JBHUDD010000035">
    <property type="protein sequence ID" value="MFD1508616.1"/>
    <property type="molecule type" value="Genomic_DNA"/>
</dbReference>
<dbReference type="InterPro" id="IPR018579">
    <property type="entry name" value="Restrct_endonuc_II_LlaJI"/>
</dbReference>
<dbReference type="GO" id="GO:0004519">
    <property type="term" value="F:endonuclease activity"/>
    <property type="evidence" value="ECO:0007669"/>
    <property type="project" value="UniProtKB-KW"/>
</dbReference>
<name>A0ABW4EDD5_9RHOB</name>
<organism evidence="1 2">
    <name type="scientific">Lacimonas salitolerans</name>
    <dbReference type="NCBI Taxonomy" id="1323750"/>
    <lineage>
        <taxon>Bacteria</taxon>
        <taxon>Pseudomonadati</taxon>
        <taxon>Pseudomonadota</taxon>
        <taxon>Alphaproteobacteria</taxon>
        <taxon>Rhodobacterales</taxon>
        <taxon>Paracoccaceae</taxon>
        <taxon>Lacimonas</taxon>
    </lineage>
</organism>